<dbReference type="SMART" id="SM00382">
    <property type="entry name" value="AAA"/>
    <property type="match status" value="1"/>
</dbReference>
<keyword evidence="5" id="KW-0805">Transcription regulation</keyword>
<dbReference type="PANTHER" id="PTHR32071:SF116">
    <property type="entry name" value="TRANSCRIPTIONAL REGULATORY PROTEIN GLRR"/>
    <property type="match status" value="1"/>
</dbReference>
<dbReference type="Proteomes" id="UP000445000">
    <property type="component" value="Unassembled WGS sequence"/>
</dbReference>
<protein>
    <submittedName>
        <fullName evidence="11">Transcriptional regulator</fullName>
    </submittedName>
</protein>
<dbReference type="PROSITE" id="PS50110">
    <property type="entry name" value="RESPONSE_REGULATORY"/>
    <property type="match status" value="1"/>
</dbReference>
<dbReference type="Pfam" id="PF00158">
    <property type="entry name" value="Sigma54_activat"/>
    <property type="match status" value="1"/>
</dbReference>
<dbReference type="InterPro" id="IPR027417">
    <property type="entry name" value="P-loop_NTPase"/>
</dbReference>
<dbReference type="InterPro" id="IPR003593">
    <property type="entry name" value="AAA+_ATPase"/>
</dbReference>
<dbReference type="SUPFAM" id="SSF46689">
    <property type="entry name" value="Homeodomain-like"/>
    <property type="match status" value="1"/>
</dbReference>
<evidence type="ECO:0000256" key="1">
    <source>
        <dbReference type="ARBA" id="ARBA00022553"/>
    </source>
</evidence>
<evidence type="ECO:0000313" key="12">
    <source>
        <dbReference type="Proteomes" id="UP000445000"/>
    </source>
</evidence>
<evidence type="ECO:0000256" key="2">
    <source>
        <dbReference type="ARBA" id="ARBA00022741"/>
    </source>
</evidence>
<dbReference type="InterPro" id="IPR011006">
    <property type="entry name" value="CheY-like_superfamily"/>
</dbReference>
<sequence>MPPQVKRKARLLVVDDDPGLLRLLTIRLRAENYEVDAVESAAAALAALARVRPDLVITDLRMDQMDGIGLLKEIQSRAPGLRVIILTAHGTIPDAVQATQSGAFAFLTKPVDKQELLDQVQKALKVSGFADTTEDWRSEIITRSAVMEERMAQAHMVAGTDARVMITGESGTGKELLARAIHKASPRRNRPFVAINCSAMAENLLESELFGHVKGAFTGAIREHRGLFQAADGGTLLLDEIGDMPMRLQVKLLRVLQENQVRPVGSTEATTVNVRIISATHRDLKQLIMGGHFREDLYYRLNVVHIEMPSLAKRREDVPLLVSHFLEKVAQETGEQRHIYAPEAVELLVSADWPGNVRQLENVVRQNVALATSPIISAELVQAALGGGPTRLPSFDEARDEFTRNYLSQILQITGGNVSQAARLAKRNRTDFYKLLARHQLTPEDFKQR</sequence>
<dbReference type="Gene3D" id="3.40.50.300">
    <property type="entry name" value="P-loop containing nucleotide triphosphate hydrolases"/>
    <property type="match status" value="1"/>
</dbReference>
<dbReference type="InterPro" id="IPR025944">
    <property type="entry name" value="Sigma_54_int_dom_CS"/>
</dbReference>
<keyword evidence="12" id="KW-1185">Reference proteome</keyword>
<evidence type="ECO:0000259" key="10">
    <source>
        <dbReference type="PROSITE" id="PS50110"/>
    </source>
</evidence>
<proteinExistence type="predicted"/>
<dbReference type="CDD" id="cd00009">
    <property type="entry name" value="AAA"/>
    <property type="match status" value="1"/>
</dbReference>
<gene>
    <name evidence="11" type="ORF">GCM10011487_41820</name>
</gene>
<feature type="domain" description="Response regulatory" evidence="10">
    <location>
        <begin position="10"/>
        <end position="124"/>
    </location>
</feature>
<dbReference type="PROSITE" id="PS00675">
    <property type="entry name" value="SIGMA54_INTERACT_1"/>
    <property type="match status" value="1"/>
</dbReference>
<keyword evidence="3" id="KW-0067">ATP-binding</keyword>
<comment type="caution">
    <text evidence="11">The sequence shown here is derived from an EMBL/GenBank/DDBJ whole genome shotgun (WGS) entry which is preliminary data.</text>
</comment>
<dbReference type="Gene3D" id="1.10.10.60">
    <property type="entry name" value="Homeodomain-like"/>
    <property type="match status" value="1"/>
</dbReference>
<evidence type="ECO:0000256" key="4">
    <source>
        <dbReference type="ARBA" id="ARBA00023012"/>
    </source>
</evidence>
<dbReference type="InterPro" id="IPR001789">
    <property type="entry name" value="Sig_transdc_resp-reg_receiver"/>
</dbReference>
<dbReference type="Pfam" id="PF25601">
    <property type="entry name" value="AAA_lid_14"/>
    <property type="match status" value="1"/>
</dbReference>
<evidence type="ECO:0000259" key="9">
    <source>
        <dbReference type="PROSITE" id="PS50045"/>
    </source>
</evidence>
<dbReference type="PROSITE" id="PS00688">
    <property type="entry name" value="SIGMA54_INTERACT_3"/>
    <property type="match status" value="1"/>
</dbReference>
<evidence type="ECO:0000256" key="3">
    <source>
        <dbReference type="ARBA" id="ARBA00022840"/>
    </source>
</evidence>
<organism evidence="11 12">
    <name type="scientific">Steroidobacter agaridevorans</name>
    <dbReference type="NCBI Taxonomy" id="2695856"/>
    <lineage>
        <taxon>Bacteria</taxon>
        <taxon>Pseudomonadati</taxon>
        <taxon>Pseudomonadota</taxon>
        <taxon>Gammaproteobacteria</taxon>
        <taxon>Steroidobacterales</taxon>
        <taxon>Steroidobacteraceae</taxon>
        <taxon>Steroidobacter</taxon>
    </lineage>
</organism>
<evidence type="ECO:0000313" key="11">
    <source>
        <dbReference type="EMBL" id="GFE82182.1"/>
    </source>
</evidence>
<keyword evidence="2" id="KW-0547">Nucleotide-binding</keyword>
<dbReference type="SMART" id="SM00448">
    <property type="entry name" value="REC"/>
    <property type="match status" value="1"/>
</dbReference>
<dbReference type="SUPFAM" id="SSF52172">
    <property type="entry name" value="CheY-like"/>
    <property type="match status" value="1"/>
</dbReference>
<keyword evidence="6" id="KW-0238">DNA-binding</keyword>
<evidence type="ECO:0000256" key="7">
    <source>
        <dbReference type="ARBA" id="ARBA00023163"/>
    </source>
</evidence>
<feature type="domain" description="Sigma-54 factor interaction" evidence="9">
    <location>
        <begin position="140"/>
        <end position="369"/>
    </location>
</feature>
<keyword evidence="4" id="KW-0902">Two-component regulatory system</keyword>
<evidence type="ECO:0000256" key="5">
    <source>
        <dbReference type="ARBA" id="ARBA00023015"/>
    </source>
</evidence>
<dbReference type="Pfam" id="PF00072">
    <property type="entry name" value="Response_reg"/>
    <property type="match status" value="1"/>
</dbReference>
<dbReference type="FunFam" id="3.40.50.2300:FF:000018">
    <property type="entry name" value="DNA-binding transcriptional regulator NtrC"/>
    <property type="match status" value="1"/>
</dbReference>
<keyword evidence="7" id="KW-0804">Transcription</keyword>
<accession>A0A829YHD6</accession>
<dbReference type="EMBL" id="BLJN01000004">
    <property type="protein sequence ID" value="GFE82182.1"/>
    <property type="molecule type" value="Genomic_DNA"/>
</dbReference>
<reference evidence="12" key="1">
    <citation type="submission" date="2020-01" db="EMBL/GenBank/DDBJ databases">
        <title>'Steroidobacter agaridevorans' sp. nov., agar-degrading bacteria isolated from rhizosphere soils.</title>
        <authorList>
            <person name="Ikenaga M."/>
            <person name="Kataoka M."/>
            <person name="Murouchi A."/>
            <person name="Katsuragi S."/>
            <person name="Sakai M."/>
        </authorList>
    </citation>
    <scope>NUCLEOTIDE SEQUENCE [LARGE SCALE GENOMIC DNA]</scope>
    <source>
        <strain evidence="12">YU21-B</strain>
    </source>
</reference>
<dbReference type="PROSITE" id="PS00676">
    <property type="entry name" value="SIGMA54_INTERACT_2"/>
    <property type="match status" value="1"/>
</dbReference>
<name>A0A829YHD6_9GAMM</name>
<dbReference type="SUPFAM" id="SSF52540">
    <property type="entry name" value="P-loop containing nucleoside triphosphate hydrolases"/>
    <property type="match status" value="1"/>
</dbReference>
<keyword evidence="1 8" id="KW-0597">Phosphoprotein</keyword>
<evidence type="ECO:0000256" key="8">
    <source>
        <dbReference type="PROSITE-ProRule" id="PRU00169"/>
    </source>
</evidence>
<dbReference type="GO" id="GO:0003677">
    <property type="term" value="F:DNA binding"/>
    <property type="evidence" value="ECO:0007669"/>
    <property type="project" value="UniProtKB-KW"/>
</dbReference>
<dbReference type="InterPro" id="IPR025662">
    <property type="entry name" value="Sigma_54_int_dom_ATP-bd_1"/>
</dbReference>
<evidence type="ECO:0000256" key="6">
    <source>
        <dbReference type="ARBA" id="ARBA00023125"/>
    </source>
</evidence>
<dbReference type="InterPro" id="IPR009057">
    <property type="entry name" value="Homeodomain-like_sf"/>
</dbReference>
<dbReference type="AlphaFoldDB" id="A0A829YHD6"/>
<dbReference type="GO" id="GO:0005524">
    <property type="term" value="F:ATP binding"/>
    <property type="evidence" value="ECO:0007669"/>
    <property type="project" value="UniProtKB-KW"/>
</dbReference>
<dbReference type="GO" id="GO:0000160">
    <property type="term" value="P:phosphorelay signal transduction system"/>
    <property type="evidence" value="ECO:0007669"/>
    <property type="project" value="UniProtKB-KW"/>
</dbReference>
<dbReference type="InterPro" id="IPR002078">
    <property type="entry name" value="Sigma_54_int"/>
</dbReference>
<dbReference type="InterPro" id="IPR025943">
    <property type="entry name" value="Sigma_54_int_dom_ATP-bd_2"/>
</dbReference>
<dbReference type="GO" id="GO:0006355">
    <property type="term" value="P:regulation of DNA-templated transcription"/>
    <property type="evidence" value="ECO:0007669"/>
    <property type="project" value="InterPro"/>
</dbReference>
<dbReference type="PANTHER" id="PTHR32071">
    <property type="entry name" value="TRANSCRIPTIONAL REGULATORY PROTEIN"/>
    <property type="match status" value="1"/>
</dbReference>
<dbReference type="InterPro" id="IPR058031">
    <property type="entry name" value="AAA_lid_NorR"/>
</dbReference>
<dbReference type="PROSITE" id="PS50045">
    <property type="entry name" value="SIGMA54_INTERACT_4"/>
    <property type="match status" value="1"/>
</dbReference>
<feature type="modified residue" description="4-aspartylphosphate" evidence="8">
    <location>
        <position position="59"/>
    </location>
</feature>
<dbReference type="Gene3D" id="3.40.50.2300">
    <property type="match status" value="1"/>
</dbReference>
<dbReference type="Gene3D" id="1.10.8.60">
    <property type="match status" value="1"/>
</dbReference>
<dbReference type="FunFam" id="3.40.50.300:FF:000006">
    <property type="entry name" value="DNA-binding transcriptional regulator NtrC"/>
    <property type="match status" value="1"/>
</dbReference>